<keyword evidence="6" id="KW-1185">Reference proteome</keyword>
<evidence type="ECO:0000313" key="5">
    <source>
        <dbReference type="EMBL" id="ADJ25085.1"/>
    </source>
</evidence>
<dbReference type="Pfam" id="PF13784">
    <property type="entry name" value="Fic_N"/>
    <property type="match status" value="1"/>
</dbReference>
<feature type="binding site" evidence="1">
    <location>
        <position position="197"/>
    </location>
    <ligand>
        <name>ATP</name>
        <dbReference type="ChEBI" id="CHEBI:30616"/>
    </ligand>
</feature>
<feature type="domain" description="Fido" evidence="4">
    <location>
        <begin position="105"/>
        <end position="261"/>
    </location>
</feature>
<feature type="binding site" evidence="1">
    <location>
        <position position="239"/>
    </location>
    <ligand>
        <name>ATP</name>
        <dbReference type="ChEBI" id="CHEBI:30616"/>
    </ligand>
</feature>
<feature type="binding site" evidence="1">
    <location>
        <begin position="202"/>
        <end position="208"/>
    </location>
    <ligand>
        <name>ATP</name>
        <dbReference type="ChEBI" id="CHEBI:30616"/>
    </ligand>
</feature>
<dbReference type="InterPro" id="IPR026287">
    <property type="entry name" value="SoFic-like"/>
</dbReference>
<feature type="active site" evidence="2">
    <location>
        <position position="197"/>
    </location>
</feature>
<evidence type="ECO:0000259" key="4">
    <source>
        <dbReference type="PROSITE" id="PS51459"/>
    </source>
</evidence>
<dbReference type="SUPFAM" id="SSF140931">
    <property type="entry name" value="Fic-like"/>
    <property type="match status" value="1"/>
</dbReference>
<dbReference type="Pfam" id="PF21248">
    <property type="entry name" value="SoFic-like_C"/>
    <property type="match status" value="1"/>
</dbReference>
<dbReference type="Pfam" id="PF02661">
    <property type="entry name" value="Fic"/>
    <property type="match status" value="1"/>
</dbReference>
<evidence type="ECO:0000256" key="2">
    <source>
        <dbReference type="PIRSR" id="PIRSR640198-1"/>
    </source>
</evidence>
<feature type="binding site" evidence="3">
    <location>
        <begin position="201"/>
        <end position="208"/>
    </location>
    <ligand>
        <name>ATP</name>
        <dbReference type="ChEBI" id="CHEBI:30616"/>
    </ligand>
</feature>
<dbReference type="PANTHER" id="PTHR13504">
    <property type="entry name" value="FIDO DOMAIN-CONTAINING PROTEIN DDB_G0283145"/>
    <property type="match status" value="1"/>
</dbReference>
<dbReference type="PROSITE" id="PS51459">
    <property type="entry name" value="FIDO"/>
    <property type="match status" value="1"/>
</dbReference>
<feature type="binding site" evidence="1">
    <location>
        <position position="70"/>
    </location>
    <ligand>
        <name>ATP</name>
        <dbReference type="ChEBI" id="CHEBI:30616"/>
    </ligand>
</feature>
<dbReference type="InterPro" id="IPR040198">
    <property type="entry name" value="Fido_containing"/>
</dbReference>
<dbReference type="Proteomes" id="UP000002033">
    <property type="component" value="Chromosome"/>
</dbReference>
<accession>D8JWX7</accession>
<dbReference type="HOGENOM" id="CLU_047250_1_1_5"/>
<evidence type="ECO:0000256" key="1">
    <source>
        <dbReference type="PIRSR" id="PIRSR038925-1"/>
    </source>
</evidence>
<keyword evidence="1" id="KW-0547">Nucleotide-binding</keyword>
<reference evidence="6" key="1">
    <citation type="journal article" date="2011" name="J. Bacteriol.">
        <title>Genome sequences of eight morphologically diverse alphaproteobacteria.</title>
        <authorList>
            <consortium name="US DOE Joint Genome Institute"/>
            <person name="Brown P.J."/>
            <person name="Kysela D.T."/>
            <person name="Buechlein A."/>
            <person name="Hemmerich C."/>
            <person name="Brun Y.V."/>
        </authorList>
    </citation>
    <scope>NUCLEOTIDE SEQUENCE [LARGE SCALE GENOMIC DNA]</scope>
    <source>
        <strain evidence="6">ATCC 51888 / DSM 1869 / NCIB 11706 / TK 0415</strain>
    </source>
</reference>
<dbReference type="InterPro" id="IPR025758">
    <property type="entry name" value="Fic/DOC_N"/>
</dbReference>
<dbReference type="RefSeq" id="WP_013217244.1">
    <property type="nucleotide sequence ID" value="NC_014313.1"/>
</dbReference>
<dbReference type="AlphaFoldDB" id="D8JWX7"/>
<evidence type="ECO:0000256" key="3">
    <source>
        <dbReference type="PIRSR" id="PIRSR640198-2"/>
    </source>
</evidence>
<dbReference type="InterPro" id="IPR036597">
    <property type="entry name" value="Fido-like_dom_sf"/>
</dbReference>
<evidence type="ECO:0000313" key="6">
    <source>
        <dbReference type="Proteomes" id="UP000002033"/>
    </source>
</evidence>
<dbReference type="PIRSF" id="PIRSF038925">
    <property type="entry name" value="AMP-prot_trans"/>
    <property type="match status" value="1"/>
</dbReference>
<dbReference type="PANTHER" id="PTHR13504:SF35">
    <property type="entry name" value="PROTEIN ADENYLYLTRANSFERASE SOFIC"/>
    <property type="match status" value="1"/>
</dbReference>
<keyword evidence="1" id="KW-0067">ATP-binding</keyword>
<protein>
    <submittedName>
        <fullName evidence="5">Filamentation induced by cAMP protein Fic</fullName>
    </submittedName>
</protein>
<dbReference type="InterPro" id="IPR048770">
    <property type="entry name" value="SoFic-like_C"/>
</dbReference>
<dbReference type="InterPro" id="IPR003812">
    <property type="entry name" value="Fido"/>
</dbReference>
<organism evidence="5 6">
    <name type="scientific">Hyphomicrobium denitrificans (strain ATCC 51888 / DSM 1869 / NCIMB 11706 / TK 0415)</name>
    <dbReference type="NCBI Taxonomy" id="582899"/>
    <lineage>
        <taxon>Bacteria</taxon>
        <taxon>Pseudomonadati</taxon>
        <taxon>Pseudomonadota</taxon>
        <taxon>Alphaproteobacteria</taxon>
        <taxon>Hyphomicrobiales</taxon>
        <taxon>Hyphomicrobiaceae</taxon>
        <taxon>Hyphomicrobium</taxon>
    </lineage>
</organism>
<dbReference type="OrthoDB" id="9813719at2"/>
<dbReference type="EMBL" id="CP002083">
    <property type="protein sequence ID" value="ADJ25085.1"/>
    <property type="molecule type" value="Genomic_DNA"/>
</dbReference>
<dbReference type="KEGG" id="hdn:Hden_3292"/>
<dbReference type="STRING" id="582899.Hden_3292"/>
<dbReference type="GO" id="GO:0005524">
    <property type="term" value="F:ATP binding"/>
    <property type="evidence" value="ECO:0007669"/>
    <property type="project" value="UniProtKB-KW"/>
</dbReference>
<proteinExistence type="predicted"/>
<feature type="binding site" evidence="3">
    <location>
        <begin position="239"/>
        <end position="240"/>
    </location>
    <ligand>
        <name>ATP</name>
        <dbReference type="ChEBI" id="CHEBI:30616"/>
    </ligand>
</feature>
<dbReference type="eggNOG" id="COG3177">
    <property type="taxonomic scope" value="Bacteria"/>
</dbReference>
<gene>
    <name evidence="5" type="ordered locus">Hden_3292</name>
</gene>
<dbReference type="Gene3D" id="1.10.3290.10">
    <property type="entry name" value="Fido-like domain"/>
    <property type="match status" value="1"/>
</dbReference>
<sequence length="382" mass="42583">MKTFDPTSPYNALPKLPPAGDLETKAVLKKCASVHAALAALKERGRRIPDQSVLINAIPIMEAKDSSAIENIVTTSDALFRDASLKDDSDADPATKEASRYRSALQLGFQTLAHRPITTRTAVDICSDLKGVDLDVRSVPGTKLRNTNTGDVIYTPPEGEVLLRELLANWERFLNDATELDPVVRMAVGHYQFEAIHPFIDGNGRTGRVINILFLIEQGLLDLPTLYLSRYILANRADYYRLLLDVTTKQAWEAWILYMLDGIENTARWTAEKIGAIYDLIDATVAYVRDAAPKIYTRELVDVIFMQPYSRIQNVVERGLAHREKASRDLKHLVAIGVLREIKVGREKLFLNVRYAALLSGDANTFDAFAKIEPAASAQSKK</sequence>
<name>D8JWX7_HYPDA</name>
<dbReference type="NCBIfam" id="NF046030">
    <property type="entry name" value="ProtAdlyltaseSoFic"/>
    <property type="match status" value="1"/>
</dbReference>